<dbReference type="InterPro" id="IPR014284">
    <property type="entry name" value="RNA_pol_sigma-70_dom"/>
</dbReference>
<comment type="activity regulation">
    <text evidence="6">Negatively regulated by the anti-sigma-I factor RsgI.</text>
</comment>
<keyword evidence="4 6" id="KW-0238">DNA-binding</keyword>
<comment type="subcellular location">
    <subcellularLocation>
        <location evidence="6">Cytoplasm</location>
    </subcellularLocation>
</comment>
<proteinExistence type="inferred from homology"/>
<sequence length="239" mass="27330">MRQTDELAVLAADDTLRMEELIRKNERFILRCAAETAHRYITKSDDEWSVALLAFSQAVKSYSAEKGSFLSFAELVIKRRLIDYIRTQSKHGSEITVNPTVFDTEPEEQDEDAALKAEVSKKVSHTPNSALKEEIEAITDVFARYGFSFFSLTDCSPKAEKTKKACAQAVRYLMANPLLLSELRHSKQLPTKTIEKNCGVPRKIIERHRKYIIAAAEIITGDYPYLAEYMRFIREEPNK</sequence>
<dbReference type="AlphaFoldDB" id="A0A1G9UKZ7"/>
<dbReference type="OrthoDB" id="3190733at2"/>
<dbReference type="Gene3D" id="1.10.1740.10">
    <property type="match status" value="1"/>
</dbReference>
<feature type="short sequence motif" description="Polymerase core binding" evidence="6">
    <location>
        <begin position="46"/>
        <end position="59"/>
    </location>
</feature>
<dbReference type="NCBIfam" id="TIGR02937">
    <property type="entry name" value="sigma70-ECF"/>
    <property type="match status" value="1"/>
</dbReference>
<feature type="domain" description="RNA polymerase sigma-70 region 2" evidence="7">
    <location>
        <begin position="21"/>
        <end position="90"/>
    </location>
</feature>
<dbReference type="PIRSF" id="PIRSF038953">
    <property type="entry name" value="SigI"/>
    <property type="match status" value="1"/>
</dbReference>
<organism evidence="8 9">
    <name type="scientific">Acetanaerobacterium elongatum</name>
    <dbReference type="NCBI Taxonomy" id="258515"/>
    <lineage>
        <taxon>Bacteria</taxon>
        <taxon>Bacillati</taxon>
        <taxon>Bacillota</taxon>
        <taxon>Clostridia</taxon>
        <taxon>Eubacteriales</taxon>
        <taxon>Oscillospiraceae</taxon>
        <taxon>Acetanaerobacterium</taxon>
    </lineage>
</organism>
<dbReference type="GO" id="GO:0016987">
    <property type="term" value="F:sigma factor activity"/>
    <property type="evidence" value="ECO:0007669"/>
    <property type="project" value="UniProtKB-UniRule"/>
</dbReference>
<evidence type="ECO:0000256" key="6">
    <source>
        <dbReference type="HAMAP-Rule" id="MF_02064"/>
    </source>
</evidence>
<dbReference type="GO" id="GO:0006352">
    <property type="term" value="P:DNA-templated transcription initiation"/>
    <property type="evidence" value="ECO:0007669"/>
    <property type="project" value="UniProtKB-UniRule"/>
</dbReference>
<dbReference type="InterPro" id="IPR007627">
    <property type="entry name" value="RNA_pol_sigma70_r2"/>
</dbReference>
<evidence type="ECO:0000313" key="9">
    <source>
        <dbReference type="Proteomes" id="UP000199182"/>
    </source>
</evidence>
<keyword evidence="3 6" id="KW-0731">Sigma factor</keyword>
<keyword evidence="5 6" id="KW-0804">Transcription</keyword>
<dbReference type="RefSeq" id="WP_092637524.1">
    <property type="nucleotide sequence ID" value="NZ_FNID01000002.1"/>
</dbReference>
<keyword evidence="9" id="KW-1185">Reference proteome</keyword>
<dbReference type="InterPro" id="IPR013325">
    <property type="entry name" value="RNA_pol_sigma_r2"/>
</dbReference>
<evidence type="ECO:0000256" key="1">
    <source>
        <dbReference type="ARBA" id="ARBA00022490"/>
    </source>
</evidence>
<keyword evidence="2 6" id="KW-0805">Transcription regulation</keyword>
<keyword evidence="1 6" id="KW-0963">Cytoplasm</keyword>
<evidence type="ECO:0000259" key="7">
    <source>
        <dbReference type="Pfam" id="PF04542"/>
    </source>
</evidence>
<dbReference type="EMBL" id="FNID01000002">
    <property type="protein sequence ID" value="SDM60568.1"/>
    <property type="molecule type" value="Genomic_DNA"/>
</dbReference>
<accession>A0A1G9UKZ7</accession>
<evidence type="ECO:0000313" key="8">
    <source>
        <dbReference type="EMBL" id="SDM60568.1"/>
    </source>
</evidence>
<dbReference type="InterPro" id="IPR014244">
    <property type="entry name" value="RNA_pol_sigma-I"/>
</dbReference>
<dbReference type="STRING" id="258515.SAMN05192585_10247"/>
<evidence type="ECO:0000256" key="2">
    <source>
        <dbReference type="ARBA" id="ARBA00023015"/>
    </source>
</evidence>
<comment type="function">
    <text evidence="6">Sigma factors are initiation factors that promote the attachment of RNA polymerase to specific initiation sites and are then released.</text>
</comment>
<dbReference type="GO" id="GO:0003677">
    <property type="term" value="F:DNA binding"/>
    <property type="evidence" value="ECO:0007669"/>
    <property type="project" value="UniProtKB-UniRule"/>
</dbReference>
<dbReference type="HAMAP" id="MF_02064">
    <property type="entry name" value="Sigma70_SigI"/>
    <property type="match status" value="1"/>
</dbReference>
<feature type="DNA-binding region" description="H-T-H motif" evidence="6">
    <location>
        <begin position="191"/>
        <end position="210"/>
    </location>
</feature>
<comment type="subunit">
    <text evidence="6">Interacts with RsgI.</text>
</comment>
<evidence type="ECO:0000256" key="3">
    <source>
        <dbReference type="ARBA" id="ARBA00023082"/>
    </source>
</evidence>
<dbReference type="SUPFAM" id="SSF88946">
    <property type="entry name" value="Sigma2 domain of RNA polymerase sigma factors"/>
    <property type="match status" value="1"/>
</dbReference>
<gene>
    <name evidence="6" type="primary">sigI</name>
    <name evidence="8" type="ORF">SAMN05192585_10247</name>
</gene>
<reference evidence="8 9" key="1">
    <citation type="submission" date="2016-10" db="EMBL/GenBank/DDBJ databases">
        <authorList>
            <person name="de Groot N.N."/>
        </authorList>
    </citation>
    <scope>NUCLEOTIDE SEQUENCE [LARGE SCALE GENOMIC DNA]</scope>
    <source>
        <strain evidence="8 9">CGMCC 1.5012</strain>
    </source>
</reference>
<comment type="similarity">
    <text evidence="6">Belongs to the sigma-70 factor family. SigI subfamily.</text>
</comment>
<dbReference type="GO" id="GO:0005737">
    <property type="term" value="C:cytoplasm"/>
    <property type="evidence" value="ECO:0007669"/>
    <property type="project" value="UniProtKB-SubCell"/>
</dbReference>
<dbReference type="Pfam" id="PF04542">
    <property type="entry name" value="Sigma70_r2"/>
    <property type="match status" value="1"/>
</dbReference>
<dbReference type="NCBIfam" id="TIGR02895">
    <property type="entry name" value="spore_sigI"/>
    <property type="match status" value="1"/>
</dbReference>
<evidence type="ECO:0000256" key="5">
    <source>
        <dbReference type="ARBA" id="ARBA00023163"/>
    </source>
</evidence>
<keyword evidence="6" id="KW-0346">Stress response</keyword>
<evidence type="ECO:0000256" key="4">
    <source>
        <dbReference type="ARBA" id="ARBA00023125"/>
    </source>
</evidence>
<protein>
    <recommendedName>
        <fullName evidence="6">RNA polymerase sigma factor SigI</fullName>
    </recommendedName>
</protein>
<name>A0A1G9UKZ7_9FIRM</name>
<dbReference type="Proteomes" id="UP000199182">
    <property type="component" value="Unassembled WGS sequence"/>
</dbReference>